<feature type="compositionally biased region" description="Polar residues" evidence="1">
    <location>
        <begin position="218"/>
        <end position="231"/>
    </location>
</feature>
<protein>
    <submittedName>
        <fullName evidence="3">Uncharacterized protein</fullName>
    </submittedName>
</protein>
<gene>
    <name evidence="3" type="ORF">DAPPUDRAFT_104499</name>
    <name evidence="2" type="ORF">DAPPUDRAFT_120466</name>
</gene>
<feature type="region of interest" description="Disordered" evidence="1">
    <location>
        <begin position="155"/>
        <end position="231"/>
    </location>
</feature>
<feature type="region of interest" description="Disordered" evidence="1">
    <location>
        <begin position="272"/>
        <end position="292"/>
    </location>
</feature>
<feature type="compositionally biased region" description="Polar residues" evidence="1">
    <location>
        <begin position="155"/>
        <end position="178"/>
    </location>
</feature>
<evidence type="ECO:0000313" key="2">
    <source>
        <dbReference type="EMBL" id="EFX62163.1"/>
    </source>
</evidence>
<dbReference type="EMBL" id="GL733783">
    <property type="protein sequence ID" value="EFX62163.1"/>
    <property type="molecule type" value="Genomic_DNA"/>
</dbReference>
<organism evidence="3 4">
    <name type="scientific">Daphnia pulex</name>
    <name type="common">Water flea</name>
    <dbReference type="NCBI Taxonomy" id="6669"/>
    <lineage>
        <taxon>Eukaryota</taxon>
        <taxon>Metazoa</taxon>
        <taxon>Ecdysozoa</taxon>
        <taxon>Arthropoda</taxon>
        <taxon>Crustacea</taxon>
        <taxon>Branchiopoda</taxon>
        <taxon>Diplostraca</taxon>
        <taxon>Cladocera</taxon>
        <taxon>Anomopoda</taxon>
        <taxon>Daphniidae</taxon>
        <taxon>Daphnia</taxon>
    </lineage>
</organism>
<reference evidence="3 4" key="1">
    <citation type="journal article" date="2011" name="Science">
        <title>The ecoresponsive genome of Daphnia pulex.</title>
        <authorList>
            <person name="Colbourne J.K."/>
            <person name="Pfrender M.E."/>
            <person name="Gilbert D."/>
            <person name="Thomas W.K."/>
            <person name="Tucker A."/>
            <person name="Oakley T.H."/>
            <person name="Tokishita S."/>
            <person name="Aerts A."/>
            <person name="Arnold G.J."/>
            <person name="Basu M.K."/>
            <person name="Bauer D.J."/>
            <person name="Caceres C.E."/>
            <person name="Carmel L."/>
            <person name="Casola C."/>
            <person name="Choi J.H."/>
            <person name="Detter J.C."/>
            <person name="Dong Q."/>
            <person name="Dusheyko S."/>
            <person name="Eads B.D."/>
            <person name="Frohlich T."/>
            <person name="Geiler-Samerotte K.A."/>
            <person name="Gerlach D."/>
            <person name="Hatcher P."/>
            <person name="Jogdeo S."/>
            <person name="Krijgsveld J."/>
            <person name="Kriventseva E.V."/>
            <person name="Kultz D."/>
            <person name="Laforsch C."/>
            <person name="Lindquist E."/>
            <person name="Lopez J."/>
            <person name="Manak J.R."/>
            <person name="Muller J."/>
            <person name="Pangilinan J."/>
            <person name="Patwardhan R.P."/>
            <person name="Pitluck S."/>
            <person name="Pritham E.J."/>
            <person name="Rechtsteiner A."/>
            <person name="Rho M."/>
            <person name="Rogozin I.B."/>
            <person name="Sakarya O."/>
            <person name="Salamov A."/>
            <person name="Schaack S."/>
            <person name="Shapiro H."/>
            <person name="Shiga Y."/>
            <person name="Skalitzky C."/>
            <person name="Smith Z."/>
            <person name="Souvorov A."/>
            <person name="Sung W."/>
            <person name="Tang Z."/>
            <person name="Tsuchiya D."/>
            <person name="Tu H."/>
            <person name="Vos H."/>
            <person name="Wang M."/>
            <person name="Wolf Y.I."/>
            <person name="Yamagata H."/>
            <person name="Yamada T."/>
            <person name="Ye Y."/>
            <person name="Shaw J.R."/>
            <person name="Andrews J."/>
            <person name="Crease T.J."/>
            <person name="Tang H."/>
            <person name="Lucas S.M."/>
            <person name="Robertson H.M."/>
            <person name="Bork P."/>
            <person name="Koonin E.V."/>
            <person name="Zdobnov E.M."/>
            <person name="Grigoriev I.V."/>
            <person name="Lynch M."/>
            <person name="Boore J.L."/>
        </authorList>
    </citation>
    <scope>NUCLEOTIDE SEQUENCE [LARGE SCALE GENOMIC DNA]</scope>
</reference>
<dbReference type="KEGG" id="dpx:DAPPUDRAFT_120466"/>
<evidence type="ECO:0000313" key="3">
    <source>
        <dbReference type="EMBL" id="EFX79403.1"/>
    </source>
</evidence>
<sequence>MPLSSTGPTPTGSGVQDVAVSAPKDVVHQDSTEVLPAANATTSGTCSTNMSHLPIGLVAVSSISSPIVEPIPTETPLSSEVTGFINSNRAVIPRVSVPVAVVHRYATEVLPAAHATTSATCSTNTSHLPKDLVAVSSISSQIVEPISAVTPLSSEVTGINNSAGPSRQITRPASTSVGPTVAAKTERASKRFSKRKQANLNKRQKMKSRKLKHEKKTLSTTKPFSSPQQSRKFFKRLRNGMKKFHRKGSSQNEESEEDPVYDLTDSFYFLSSESESEEEFDDKNPPSSKLTV</sequence>
<accession>E9GMF0</accession>
<evidence type="ECO:0000256" key="1">
    <source>
        <dbReference type="SAM" id="MobiDB-lite"/>
    </source>
</evidence>
<dbReference type="HOGENOM" id="CLU_953958_0_0_1"/>
<dbReference type="AlphaFoldDB" id="E9GMF0"/>
<feature type="compositionally biased region" description="Basic residues" evidence="1">
    <location>
        <begin position="190"/>
        <end position="215"/>
    </location>
</feature>
<name>E9GMF0_DAPPU</name>
<keyword evidence="4" id="KW-1185">Reference proteome</keyword>
<evidence type="ECO:0000313" key="4">
    <source>
        <dbReference type="Proteomes" id="UP000000305"/>
    </source>
</evidence>
<dbReference type="Proteomes" id="UP000000305">
    <property type="component" value="Unassembled WGS sequence"/>
</dbReference>
<proteinExistence type="predicted"/>
<dbReference type="EMBL" id="GL732552">
    <property type="protein sequence ID" value="EFX79403.1"/>
    <property type="molecule type" value="Genomic_DNA"/>
</dbReference>
<dbReference type="KEGG" id="dpx:DAPPUDRAFT_104499"/>